<dbReference type="GO" id="GO:0004190">
    <property type="term" value="F:aspartic-type endopeptidase activity"/>
    <property type="evidence" value="ECO:0007669"/>
    <property type="project" value="InterPro"/>
</dbReference>
<dbReference type="PROSITE" id="PS50175">
    <property type="entry name" value="ASP_PROT_RETROV"/>
    <property type="match status" value="1"/>
</dbReference>
<name>B4DBJ6_9BACT</name>
<evidence type="ECO:0000313" key="5">
    <source>
        <dbReference type="Proteomes" id="UP000005824"/>
    </source>
</evidence>
<dbReference type="Gene3D" id="2.40.70.10">
    <property type="entry name" value="Acid Proteases"/>
    <property type="match status" value="1"/>
</dbReference>
<evidence type="ECO:0000256" key="2">
    <source>
        <dbReference type="SAM" id="SignalP"/>
    </source>
</evidence>
<evidence type="ECO:0000259" key="3">
    <source>
        <dbReference type="PROSITE" id="PS50175"/>
    </source>
</evidence>
<dbReference type="InterPro" id="IPR001995">
    <property type="entry name" value="Peptidase_A2_cat"/>
</dbReference>
<feature type="domain" description="Peptidase A2" evidence="3">
    <location>
        <begin position="57"/>
        <end position="92"/>
    </location>
</feature>
<accession>B4DBJ6</accession>
<evidence type="ECO:0000256" key="1">
    <source>
        <dbReference type="ARBA" id="ARBA00022801"/>
    </source>
</evidence>
<evidence type="ECO:0000313" key="4">
    <source>
        <dbReference type="EMBL" id="EDY16183.1"/>
    </source>
</evidence>
<dbReference type="AlphaFoldDB" id="B4DBJ6"/>
<organism evidence="4 5">
    <name type="scientific">Chthoniobacter flavus Ellin428</name>
    <dbReference type="NCBI Taxonomy" id="497964"/>
    <lineage>
        <taxon>Bacteria</taxon>
        <taxon>Pseudomonadati</taxon>
        <taxon>Verrucomicrobiota</taxon>
        <taxon>Spartobacteria</taxon>
        <taxon>Chthoniobacterales</taxon>
        <taxon>Chthoniobacteraceae</taxon>
        <taxon>Chthoniobacter</taxon>
    </lineage>
</organism>
<dbReference type="InterPro" id="IPR021109">
    <property type="entry name" value="Peptidase_aspartic_dom_sf"/>
</dbReference>
<comment type="caution">
    <text evidence="4">The sequence shown here is derived from an EMBL/GenBank/DDBJ whole genome shotgun (WGS) entry which is preliminary data.</text>
</comment>
<dbReference type="InParanoid" id="B4DBJ6"/>
<feature type="chain" id="PRO_5002802717" description="Peptidase A2 domain-containing protein" evidence="2">
    <location>
        <begin position="28"/>
        <end position="287"/>
    </location>
</feature>
<keyword evidence="2" id="KW-0732">Signal</keyword>
<gene>
    <name evidence="4" type="ORF">CfE428DRAFT_6287</name>
</gene>
<sequence>MKHSPMPRLSAIFTLVFAVLAAFPVAAATTQPAEIPFTFTDGFIRVEAHVPQSAEPLHLLLDSGAGASVLSLRTAQRLHLPLGKTENVRGVGVDSAARQLNGVTASANGVVLSGIPLAVDLSAADQLCSQPIDGLIGVDFFKNRVVQIDYIRHTLRITSATPKTSAERLPVKTINGIMCVPVGVNDSTVRWTRLDTGCNDALHWVVPKSAAHGAHNAVSIGFVTDESDTSLTSVALGKRSLRTVKTALHGAPLFPGEAGLLGNGLLSQFLVTVDWSNHQVLLADAPR</sequence>
<keyword evidence="1" id="KW-0378">Hydrolase</keyword>
<dbReference type="GO" id="GO:0006508">
    <property type="term" value="P:proteolysis"/>
    <property type="evidence" value="ECO:0007669"/>
    <property type="project" value="InterPro"/>
</dbReference>
<reference evidence="4 5" key="1">
    <citation type="journal article" date="2011" name="J. Bacteriol.">
        <title>Genome sequence of Chthoniobacter flavus Ellin428, an aerobic heterotrophic soil bacterium.</title>
        <authorList>
            <person name="Kant R."/>
            <person name="van Passel M.W."/>
            <person name="Palva A."/>
            <person name="Lucas S."/>
            <person name="Lapidus A."/>
            <person name="Glavina Del Rio T."/>
            <person name="Dalin E."/>
            <person name="Tice H."/>
            <person name="Bruce D."/>
            <person name="Goodwin L."/>
            <person name="Pitluck S."/>
            <person name="Larimer F.W."/>
            <person name="Land M.L."/>
            <person name="Hauser L."/>
            <person name="Sangwan P."/>
            <person name="de Vos W.M."/>
            <person name="Janssen P.H."/>
            <person name="Smidt H."/>
        </authorList>
    </citation>
    <scope>NUCLEOTIDE SEQUENCE [LARGE SCALE GENOMIC DNA]</scope>
    <source>
        <strain evidence="4 5">Ellin428</strain>
    </source>
</reference>
<keyword evidence="5" id="KW-1185">Reference proteome</keyword>
<dbReference type="eggNOG" id="COG0793">
    <property type="taxonomic scope" value="Bacteria"/>
</dbReference>
<dbReference type="STRING" id="497964.CfE428DRAFT_6287"/>
<feature type="signal peptide" evidence="2">
    <location>
        <begin position="1"/>
        <end position="27"/>
    </location>
</feature>
<dbReference type="Proteomes" id="UP000005824">
    <property type="component" value="Unassembled WGS sequence"/>
</dbReference>
<proteinExistence type="predicted"/>
<dbReference type="EMBL" id="ABVL01000038">
    <property type="protein sequence ID" value="EDY16183.1"/>
    <property type="molecule type" value="Genomic_DNA"/>
</dbReference>
<dbReference type="SUPFAM" id="SSF50630">
    <property type="entry name" value="Acid proteases"/>
    <property type="match status" value="1"/>
</dbReference>
<dbReference type="Pfam" id="PF13650">
    <property type="entry name" value="Asp_protease_2"/>
    <property type="match status" value="1"/>
</dbReference>
<protein>
    <recommendedName>
        <fullName evidence="3">Peptidase A2 domain-containing protein</fullName>
    </recommendedName>
</protein>